<dbReference type="PANTHER" id="PTHR30511">
    <property type="entry name" value="ALANINE RACEMASE"/>
    <property type="match status" value="1"/>
</dbReference>
<dbReference type="AlphaFoldDB" id="A0A165U1M9"/>
<dbReference type="Pfam" id="PF01168">
    <property type="entry name" value="Ala_racemase_N"/>
    <property type="match status" value="1"/>
</dbReference>
<evidence type="ECO:0000256" key="3">
    <source>
        <dbReference type="ARBA" id="ARBA00023235"/>
    </source>
</evidence>
<dbReference type="EMBL" id="LMCB01000122">
    <property type="protein sequence ID" value="KZL09444.1"/>
    <property type="molecule type" value="Genomic_DNA"/>
</dbReference>
<sequence>MTINLVCDKESIRHNTRVLSQFLKKHDVTTMVVTKSLRANQKICDIFLQEGLYSLGDSRLKNIIQLRGTYQNKAELCLMRPPSLAEIPETVQYADSSFHCTQATIAETINSCHTLKKSHKLGLIADVGHGREGFELSALRAAAELIRGSPYTQLDSIACYLSNEETSEHYQATFEQICDLRKALMADLQLNYLRLSVGSSLCFGTLYKEPHLLASLDEYRLGTAILLGISSSVGNQKIEGLSQNTFHLEVDIMQEKGRQLIIPIGLCDVNPNDLICPNGVKVEHAFSDHLVLSRDSSWEPKVRGTVVFQLNYYSLNRLMMSPYVTFRFTTL</sequence>
<dbReference type="SUPFAM" id="SSF51419">
    <property type="entry name" value="PLP-binding barrel"/>
    <property type="match status" value="1"/>
</dbReference>
<dbReference type="PANTHER" id="PTHR30511:SF3">
    <property type="entry name" value="LYSINE RACEMASE"/>
    <property type="match status" value="1"/>
</dbReference>
<dbReference type="Proteomes" id="UP000076577">
    <property type="component" value="Unassembled WGS sequence"/>
</dbReference>
<dbReference type="GO" id="GO:0008784">
    <property type="term" value="F:alanine racemase activity"/>
    <property type="evidence" value="ECO:0007669"/>
    <property type="project" value="TreeGrafter"/>
</dbReference>
<reference evidence="5 6" key="1">
    <citation type="journal article" date="2016" name="Front. Microbiol.">
        <title>Comparative Genomic Analysis Reveals a Diverse Repertoire of Genes Involved in Prokaryote-Eukaryote Interactions within the Pseudovibrio Genus.</title>
        <authorList>
            <person name="Romano S."/>
            <person name="Fernandez-Guerra A."/>
            <person name="Reen F.J."/>
            <person name="Glockner F.O."/>
            <person name="Crowley S.P."/>
            <person name="O'Sullivan O."/>
            <person name="Cotter P.D."/>
            <person name="Adams C."/>
            <person name="Dobson A.D."/>
            <person name="O'Gara F."/>
        </authorList>
    </citation>
    <scope>NUCLEOTIDE SEQUENCE [LARGE SCALE GENOMIC DNA]</scope>
    <source>
        <strain evidence="5 6">Ad2</strain>
    </source>
</reference>
<dbReference type="OrthoDB" id="504078at2"/>
<evidence type="ECO:0000313" key="5">
    <source>
        <dbReference type="EMBL" id="KZL09444.1"/>
    </source>
</evidence>
<dbReference type="Gene3D" id="3.20.20.10">
    <property type="entry name" value="Alanine racemase"/>
    <property type="match status" value="1"/>
</dbReference>
<dbReference type="InterPro" id="IPR029066">
    <property type="entry name" value="PLP-binding_barrel"/>
</dbReference>
<keyword evidence="2" id="KW-0663">Pyridoxal phosphate</keyword>
<organism evidence="5 6">
    <name type="scientific">Pseudovibrio axinellae</name>
    <dbReference type="NCBI Taxonomy" id="989403"/>
    <lineage>
        <taxon>Bacteria</taxon>
        <taxon>Pseudomonadati</taxon>
        <taxon>Pseudomonadota</taxon>
        <taxon>Alphaproteobacteria</taxon>
        <taxon>Hyphomicrobiales</taxon>
        <taxon>Stappiaceae</taxon>
        <taxon>Pseudovibrio</taxon>
    </lineage>
</organism>
<evidence type="ECO:0000256" key="1">
    <source>
        <dbReference type="ARBA" id="ARBA00001933"/>
    </source>
</evidence>
<proteinExistence type="predicted"/>
<keyword evidence="6" id="KW-1185">Reference proteome</keyword>
<comment type="cofactor">
    <cofactor evidence="1">
        <name>pyridoxal 5'-phosphate</name>
        <dbReference type="ChEBI" id="CHEBI:597326"/>
    </cofactor>
</comment>
<dbReference type="InterPro" id="IPR001608">
    <property type="entry name" value="Ala_racemase_N"/>
</dbReference>
<dbReference type="InterPro" id="IPR000821">
    <property type="entry name" value="Ala_racemase"/>
</dbReference>
<protein>
    <recommendedName>
        <fullName evidence="4">Alanine racemase N-terminal domain-containing protein</fullName>
    </recommendedName>
</protein>
<gene>
    <name evidence="5" type="ORF">PsAD2_04044</name>
</gene>
<evidence type="ECO:0000259" key="4">
    <source>
        <dbReference type="Pfam" id="PF01168"/>
    </source>
</evidence>
<name>A0A165U1M9_9HYPH</name>
<dbReference type="PATRIC" id="fig|989403.3.peg.4421"/>
<dbReference type="STRING" id="989403.SAMN05421798_103331"/>
<dbReference type="GO" id="GO:0030170">
    <property type="term" value="F:pyridoxal phosphate binding"/>
    <property type="evidence" value="ECO:0007669"/>
    <property type="project" value="TreeGrafter"/>
</dbReference>
<evidence type="ECO:0000313" key="6">
    <source>
        <dbReference type="Proteomes" id="UP000076577"/>
    </source>
</evidence>
<accession>A0A165U1M9</accession>
<dbReference type="GO" id="GO:0005829">
    <property type="term" value="C:cytosol"/>
    <property type="evidence" value="ECO:0007669"/>
    <property type="project" value="TreeGrafter"/>
</dbReference>
<comment type="caution">
    <text evidence="5">The sequence shown here is derived from an EMBL/GenBank/DDBJ whole genome shotgun (WGS) entry which is preliminary data.</text>
</comment>
<evidence type="ECO:0000256" key="2">
    <source>
        <dbReference type="ARBA" id="ARBA00022898"/>
    </source>
</evidence>
<dbReference type="RefSeq" id="WP_068010036.1">
    <property type="nucleotide sequence ID" value="NZ_FOFM01000003.1"/>
</dbReference>
<keyword evidence="3" id="KW-0413">Isomerase</keyword>
<feature type="domain" description="Alanine racemase N-terminal" evidence="4">
    <location>
        <begin position="8"/>
        <end position="225"/>
    </location>
</feature>